<dbReference type="PATRIC" id="fig|1385369.3.peg.5836"/>
<name>W9GTG2_9PROT</name>
<sequence length="272" mass="29578">MSKTTSTRKSPATTQAPSRSPAKAAPVQAPITTFSLPSRFRPRLLPLTIFVAVLMLGVRVGDIWLALGSGMRDPFTIAQAKEPAAPAPAAAPPAATPEASPAVPHTPAPASRAASPVPPLRMVTASTEEHGEEGFGNVQAEVFQRLTERREELDRRSRELDQRDALLTAAQQRIDQKVAELTELRTNIEGLLRQVDEKQVAQLESLVKIYETMKPKDAARIFEALEMPVLLDVVERMREGKSAPILAAMDPLKAKEVTASLMERRALPTATQ</sequence>
<dbReference type="EMBL" id="AVFL01000030">
    <property type="protein sequence ID" value="EWY37160.1"/>
    <property type="molecule type" value="Genomic_DNA"/>
</dbReference>
<evidence type="ECO:0008006" key="6">
    <source>
        <dbReference type="Google" id="ProtNLM"/>
    </source>
</evidence>
<keyword evidence="1" id="KW-0175">Coiled coil</keyword>
<dbReference type="RefSeq" id="WP_051513393.1">
    <property type="nucleotide sequence ID" value="NZ_AVFL01000030.1"/>
</dbReference>
<feature type="coiled-coil region" evidence="1">
    <location>
        <begin position="143"/>
        <end position="201"/>
    </location>
</feature>
<organism evidence="4 5">
    <name type="scientific">Skermanella stibiiresistens SB22</name>
    <dbReference type="NCBI Taxonomy" id="1385369"/>
    <lineage>
        <taxon>Bacteria</taxon>
        <taxon>Pseudomonadati</taxon>
        <taxon>Pseudomonadota</taxon>
        <taxon>Alphaproteobacteria</taxon>
        <taxon>Rhodospirillales</taxon>
        <taxon>Azospirillaceae</taxon>
        <taxon>Skermanella</taxon>
    </lineage>
</organism>
<evidence type="ECO:0000313" key="4">
    <source>
        <dbReference type="EMBL" id="EWY37160.1"/>
    </source>
</evidence>
<feature type="transmembrane region" description="Helical" evidence="3">
    <location>
        <begin position="44"/>
        <end position="67"/>
    </location>
</feature>
<feature type="compositionally biased region" description="Low complexity" evidence="2">
    <location>
        <begin position="96"/>
        <end position="115"/>
    </location>
</feature>
<keyword evidence="5" id="KW-1185">Reference proteome</keyword>
<dbReference type="AlphaFoldDB" id="W9GTG2"/>
<feature type="region of interest" description="Disordered" evidence="2">
    <location>
        <begin position="82"/>
        <end position="118"/>
    </location>
</feature>
<dbReference type="Proteomes" id="UP000019486">
    <property type="component" value="Unassembled WGS sequence"/>
</dbReference>
<feature type="region of interest" description="Disordered" evidence="2">
    <location>
        <begin position="1"/>
        <end position="26"/>
    </location>
</feature>
<accession>W9GTG2</accession>
<feature type="compositionally biased region" description="Pro residues" evidence="2">
    <location>
        <begin position="85"/>
        <end position="95"/>
    </location>
</feature>
<keyword evidence="3" id="KW-0472">Membrane</keyword>
<keyword evidence="3" id="KW-1133">Transmembrane helix</keyword>
<proteinExistence type="predicted"/>
<dbReference type="SUPFAM" id="SSF158791">
    <property type="entry name" value="MgtE N-terminal domain-like"/>
    <property type="match status" value="1"/>
</dbReference>
<reference evidence="4 5" key="1">
    <citation type="submission" date="2013-08" db="EMBL/GenBank/DDBJ databases">
        <title>The genome sequence of Skermanella stibiiresistens.</title>
        <authorList>
            <person name="Zhu W."/>
            <person name="Wang G."/>
        </authorList>
    </citation>
    <scope>NUCLEOTIDE SEQUENCE [LARGE SCALE GENOMIC DNA]</scope>
    <source>
        <strain evidence="4 5">SB22</strain>
    </source>
</reference>
<evidence type="ECO:0000256" key="2">
    <source>
        <dbReference type="SAM" id="MobiDB-lite"/>
    </source>
</evidence>
<dbReference type="OrthoDB" id="9791432at2"/>
<feature type="compositionally biased region" description="Polar residues" evidence="2">
    <location>
        <begin position="1"/>
        <end position="18"/>
    </location>
</feature>
<comment type="caution">
    <text evidence="4">The sequence shown here is derived from an EMBL/GenBank/DDBJ whole genome shotgun (WGS) entry which is preliminary data.</text>
</comment>
<evidence type="ECO:0000256" key="1">
    <source>
        <dbReference type="SAM" id="Coils"/>
    </source>
</evidence>
<evidence type="ECO:0000256" key="3">
    <source>
        <dbReference type="SAM" id="Phobius"/>
    </source>
</evidence>
<keyword evidence="3" id="KW-0812">Transmembrane</keyword>
<protein>
    <recommendedName>
        <fullName evidence="6">Magnesium transporter MgtE intracellular domain-containing protein</fullName>
    </recommendedName>
</protein>
<dbReference type="STRING" id="1385369.N825_21470"/>
<evidence type="ECO:0000313" key="5">
    <source>
        <dbReference type="Proteomes" id="UP000019486"/>
    </source>
</evidence>
<gene>
    <name evidence="4" type="ORF">N825_21470</name>
</gene>